<reference evidence="2" key="1">
    <citation type="submission" date="2020-05" db="EMBL/GenBank/DDBJ databases">
        <title>WGS assembly of Panicum virgatum.</title>
        <authorList>
            <person name="Lovell J.T."/>
            <person name="Jenkins J."/>
            <person name="Shu S."/>
            <person name="Juenger T.E."/>
            <person name="Schmutz J."/>
        </authorList>
    </citation>
    <scope>NUCLEOTIDE SEQUENCE</scope>
    <source>
        <strain evidence="2">AP13</strain>
    </source>
</reference>
<proteinExistence type="predicted"/>
<organism evidence="2 3">
    <name type="scientific">Panicum virgatum</name>
    <name type="common">Blackwell switchgrass</name>
    <dbReference type="NCBI Taxonomy" id="38727"/>
    <lineage>
        <taxon>Eukaryota</taxon>
        <taxon>Viridiplantae</taxon>
        <taxon>Streptophyta</taxon>
        <taxon>Embryophyta</taxon>
        <taxon>Tracheophyta</taxon>
        <taxon>Spermatophyta</taxon>
        <taxon>Magnoliopsida</taxon>
        <taxon>Liliopsida</taxon>
        <taxon>Poales</taxon>
        <taxon>Poaceae</taxon>
        <taxon>PACMAD clade</taxon>
        <taxon>Panicoideae</taxon>
        <taxon>Panicodae</taxon>
        <taxon>Paniceae</taxon>
        <taxon>Panicinae</taxon>
        <taxon>Panicum</taxon>
        <taxon>Panicum sect. Hiantes</taxon>
    </lineage>
</organism>
<keyword evidence="3" id="KW-1185">Reference proteome</keyword>
<gene>
    <name evidence="2" type="ORF">PVAP13_6NG285100</name>
</gene>
<dbReference type="AlphaFoldDB" id="A0A8T0R2G1"/>
<name>A0A8T0R2G1_PANVG</name>
<evidence type="ECO:0000313" key="2">
    <source>
        <dbReference type="EMBL" id="KAG2579385.1"/>
    </source>
</evidence>
<evidence type="ECO:0000313" key="3">
    <source>
        <dbReference type="Proteomes" id="UP000823388"/>
    </source>
</evidence>
<feature type="region of interest" description="Disordered" evidence="1">
    <location>
        <begin position="66"/>
        <end position="102"/>
    </location>
</feature>
<dbReference type="Proteomes" id="UP000823388">
    <property type="component" value="Chromosome 6N"/>
</dbReference>
<comment type="caution">
    <text evidence="2">The sequence shown here is derived from an EMBL/GenBank/DDBJ whole genome shotgun (WGS) entry which is preliminary data.</text>
</comment>
<accession>A0A8T0R2G1</accession>
<evidence type="ECO:0000256" key="1">
    <source>
        <dbReference type="SAM" id="MobiDB-lite"/>
    </source>
</evidence>
<dbReference type="EMBL" id="CM029048">
    <property type="protein sequence ID" value="KAG2579385.1"/>
    <property type="molecule type" value="Genomic_DNA"/>
</dbReference>
<protein>
    <submittedName>
        <fullName evidence="2">Uncharacterized protein</fullName>
    </submittedName>
</protein>
<sequence length="239" mass="25527">MGDASSPGLRPAGRCAGMAVPLHTVLQHLKRDLMIAVATPDVVTVEMVEAALGRIELQAASWGGLQGTHVGDSPPQDSGPDHLPATAEEERPPLGTPLGGEVGHASVEVRRPVQEVLEEGRDGARSFFTTPTAPALRLATPAPKTPRQRRVYDMSNVRRSTRLAKKPAIPAEVKAQINLCRKLHLPGIDVDPIQKVIAEYIAMYNGPLPEQVVAALSTMFGLDDDYMDSIGDALLELVG</sequence>